<keyword evidence="9 13" id="KW-1133">Transmembrane helix</keyword>
<evidence type="ECO:0000256" key="13">
    <source>
        <dbReference type="SAM" id="Phobius"/>
    </source>
</evidence>
<feature type="transmembrane region" description="Helical" evidence="13">
    <location>
        <begin position="34"/>
        <end position="51"/>
    </location>
</feature>
<evidence type="ECO:0000256" key="8">
    <source>
        <dbReference type="ARBA" id="ARBA00022982"/>
    </source>
</evidence>
<keyword evidence="4" id="KW-1003">Cell membrane</keyword>
<accession>A0A9X2BYW4</accession>
<evidence type="ECO:0000259" key="14">
    <source>
        <dbReference type="Pfam" id="PF01292"/>
    </source>
</evidence>
<keyword evidence="10" id="KW-0408">Iron</keyword>
<sequence length="202" mass="21874">MDYPTLGAAAPRPRAATASVLPPLPTRYDAVARFLHWLTALLLLAVIPLAWQMLALPENDPRAGLYFTLHKSIGVTILALAALRLAWRATHPAPPLPAGTPRWAVAAAHASHWLLYLALLAMPISGYVLTAAAGYPVPWFGLFELPTLPRNEALANAANAAHLAGQWVVYALVVLHVLGVVWHVVIWRDGLLGRMLPPQEPL</sequence>
<feature type="transmembrane region" description="Helical" evidence="13">
    <location>
        <begin position="167"/>
        <end position="187"/>
    </location>
</feature>
<dbReference type="Gene3D" id="1.20.950.20">
    <property type="entry name" value="Transmembrane di-heme cytochromes, Chain C"/>
    <property type="match status" value="1"/>
</dbReference>
<gene>
    <name evidence="15" type="ORF">M0638_18835</name>
</gene>
<dbReference type="PANTHER" id="PTHR30529:SF1">
    <property type="entry name" value="CYTOCHROME B561 HOMOLOG 2"/>
    <property type="match status" value="1"/>
</dbReference>
<comment type="similarity">
    <text evidence="12">Belongs to the cytochrome b561 family.</text>
</comment>
<proteinExistence type="inferred from homology"/>
<dbReference type="GO" id="GO:0022904">
    <property type="term" value="P:respiratory electron transport chain"/>
    <property type="evidence" value="ECO:0007669"/>
    <property type="project" value="InterPro"/>
</dbReference>
<dbReference type="PANTHER" id="PTHR30529">
    <property type="entry name" value="CYTOCHROME B561"/>
    <property type="match status" value="1"/>
</dbReference>
<comment type="caution">
    <text evidence="15">The sequence shown here is derived from an EMBL/GenBank/DDBJ whole genome shotgun (WGS) entry which is preliminary data.</text>
</comment>
<name>A0A9X2BYW4_9PROT</name>
<dbReference type="Pfam" id="PF01292">
    <property type="entry name" value="Ni_hydr_CYTB"/>
    <property type="match status" value="1"/>
</dbReference>
<keyword evidence="7" id="KW-0479">Metal-binding</keyword>
<evidence type="ECO:0000256" key="10">
    <source>
        <dbReference type="ARBA" id="ARBA00023004"/>
    </source>
</evidence>
<feature type="transmembrane region" description="Helical" evidence="13">
    <location>
        <begin position="63"/>
        <end position="83"/>
    </location>
</feature>
<dbReference type="EMBL" id="JALPRX010000083">
    <property type="protein sequence ID" value="MCK8786435.1"/>
    <property type="molecule type" value="Genomic_DNA"/>
</dbReference>
<feature type="transmembrane region" description="Helical" evidence="13">
    <location>
        <begin position="113"/>
        <end position="135"/>
    </location>
</feature>
<comment type="cofactor">
    <cofactor evidence="1">
        <name>heme b</name>
        <dbReference type="ChEBI" id="CHEBI:60344"/>
    </cofactor>
</comment>
<dbReference type="RefSeq" id="WP_248668550.1">
    <property type="nucleotide sequence ID" value="NZ_JALPRX010000083.1"/>
</dbReference>
<protein>
    <submittedName>
        <fullName evidence="15">Cytochrome b/b6 domain-containing protein</fullName>
    </submittedName>
</protein>
<organism evidence="15 16">
    <name type="scientific">Roseomonas acroporae</name>
    <dbReference type="NCBI Taxonomy" id="2937791"/>
    <lineage>
        <taxon>Bacteria</taxon>
        <taxon>Pseudomonadati</taxon>
        <taxon>Pseudomonadota</taxon>
        <taxon>Alphaproteobacteria</taxon>
        <taxon>Acetobacterales</taxon>
        <taxon>Roseomonadaceae</taxon>
        <taxon>Roseomonas</taxon>
    </lineage>
</organism>
<dbReference type="InterPro" id="IPR016174">
    <property type="entry name" value="Di-haem_cyt_TM"/>
</dbReference>
<evidence type="ECO:0000256" key="9">
    <source>
        <dbReference type="ARBA" id="ARBA00022989"/>
    </source>
</evidence>
<keyword evidence="8" id="KW-0249">Electron transport</keyword>
<keyword evidence="5" id="KW-0349">Heme</keyword>
<comment type="subcellular location">
    <subcellularLocation>
        <location evidence="2">Cell membrane</location>
        <topology evidence="2">Multi-pass membrane protein</topology>
    </subcellularLocation>
</comment>
<feature type="domain" description="Cytochrome b561 bacterial/Ni-hydrogenase" evidence="14">
    <location>
        <begin position="27"/>
        <end position="197"/>
    </location>
</feature>
<evidence type="ECO:0000256" key="6">
    <source>
        <dbReference type="ARBA" id="ARBA00022692"/>
    </source>
</evidence>
<keyword evidence="16" id="KW-1185">Reference proteome</keyword>
<evidence type="ECO:0000313" key="16">
    <source>
        <dbReference type="Proteomes" id="UP001139516"/>
    </source>
</evidence>
<dbReference type="GO" id="GO:0046872">
    <property type="term" value="F:metal ion binding"/>
    <property type="evidence" value="ECO:0007669"/>
    <property type="project" value="UniProtKB-KW"/>
</dbReference>
<dbReference type="AlphaFoldDB" id="A0A9X2BYW4"/>
<evidence type="ECO:0000256" key="4">
    <source>
        <dbReference type="ARBA" id="ARBA00022475"/>
    </source>
</evidence>
<evidence type="ECO:0000256" key="11">
    <source>
        <dbReference type="ARBA" id="ARBA00023136"/>
    </source>
</evidence>
<evidence type="ECO:0000256" key="2">
    <source>
        <dbReference type="ARBA" id="ARBA00004651"/>
    </source>
</evidence>
<evidence type="ECO:0000313" key="15">
    <source>
        <dbReference type="EMBL" id="MCK8786435.1"/>
    </source>
</evidence>
<keyword evidence="3" id="KW-0813">Transport</keyword>
<dbReference type="GO" id="GO:0005886">
    <property type="term" value="C:plasma membrane"/>
    <property type="evidence" value="ECO:0007669"/>
    <property type="project" value="UniProtKB-SubCell"/>
</dbReference>
<dbReference type="SUPFAM" id="SSF81342">
    <property type="entry name" value="Transmembrane di-heme cytochromes"/>
    <property type="match status" value="1"/>
</dbReference>
<keyword evidence="11 13" id="KW-0472">Membrane</keyword>
<dbReference type="GO" id="GO:0020037">
    <property type="term" value="F:heme binding"/>
    <property type="evidence" value="ECO:0007669"/>
    <property type="project" value="TreeGrafter"/>
</dbReference>
<dbReference type="Proteomes" id="UP001139516">
    <property type="component" value="Unassembled WGS sequence"/>
</dbReference>
<evidence type="ECO:0000256" key="1">
    <source>
        <dbReference type="ARBA" id="ARBA00001970"/>
    </source>
</evidence>
<evidence type="ECO:0000256" key="5">
    <source>
        <dbReference type="ARBA" id="ARBA00022617"/>
    </source>
</evidence>
<dbReference type="GO" id="GO:0009055">
    <property type="term" value="F:electron transfer activity"/>
    <property type="evidence" value="ECO:0007669"/>
    <property type="project" value="InterPro"/>
</dbReference>
<dbReference type="InterPro" id="IPR052168">
    <property type="entry name" value="Cytochrome_b561_oxidase"/>
</dbReference>
<keyword evidence="6 13" id="KW-0812">Transmembrane</keyword>
<evidence type="ECO:0000256" key="3">
    <source>
        <dbReference type="ARBA" id="ARBA00022448"/>
    </source>
</evidence>
<evidence type="ECO:0000256" key="7">
    <source>
        <dbReference type="ARBA" id="ARBA00022723"/>
    </source>
</evidence>
<reference evidence="15" key="1">
    <citation type="submission" date="2022-04" db="EMBL/GenBank/DDBJ databases">
        <title>Roseomonas acroporae sp. nov., isolated from coral Acropora digitifera.</title>
        <authorList>
            <person name="Sun H."/>
        </authorList>
    </citation>
    <scope>NUCLEOTIDE SEQUENCE</scope>
    <source>
        <strain evidence="15">NAR14</strain>
    </source>
</reference>
<dbReference type="InterPro" id="IPR011577">
    <property type="entry name" value="Cyt_b561_bac/Ni-Hgenase"/>
</dbReference>
<evidence type="ECO:0000256" key="12">
    <source>
        <dbReference type="ARBA" id="ARBA00037975"/>
    </source>
</evidence>